<feature type="region of interest" description="Disordered" evidence="1">
    <location>
        <begin position="30"/>
        <end position="56"/>
    </location>
</feature>
<sequence>MELSKFAPIAIVSTIALVVWPQQPPTQPVIAQVSPSASPLGNSETPSPEASSSKRHRITCNVTTLDDVKVTEKQTVMAGQVLCDRTEARVALEAKKQQLELALSQQPIAIPVNPLMELPTADFSVEENQIASARAELARLEGSAPPPTNHYDPWMASVTEPEAFDRQIQYQQQLADARYRISDTMARLNQAKALRQQEELVFLQQQQLNQQQLLLEQQRSGQQQSYQKAQLLNDLQDIEEKIEQITAIKSPYSGSIRRVKILGQSDRNIQVEISLIAND</sequence>
<dbReference type="RefSeq" id="WP_264320942.1">
    <property type="nucleotide sequence ID" value="NZ_JADEXN010000110.1"/>
</dbReference>
<dbReference type="AlphaFoldDB" id="A0A928VWR1"/>
<accession>A0A928VWR1</accession>
<reference evidence="2" key="1">
    <citation type="submission" date="2020-10" db="EMBL/GenBank/DDBJ databases">
        <authorList>
            <person name="Castelo-Branco R."/>
            <person name="Eusebio N."/>
            <person name="Adriana R."/>
            <person name="Vieira A."/>
            <person name="Brugerolle De Fraissinette N."/>
            <person name="Rezende De Castro R."/>
            <person name="Schneider M.P."/>
            <person name="Vasconcelos V."/>
            <person name="Leao P.N."/>
        </authorList>
    </citation>
    <scope>NUCLEOTIDE SEQUENCE</scope>
    <source>
        <strain evidence="2">LEGE 11467</strain>
    </source>
</reference>
<name>A0A928VWR1_9CYAN</name>
<evidence type="ECO:0000313" key="2">
    <source>
        <dbReference type="EMBL" id="MBE9040698.1"/>
    </source>
</evidence>
<protein>
    <submittedName>
        <fullName evidence="2">Uncharacterized protein</fullName>
    </submittedName>
</protein>
<dbReference type="EMBL" id="JADEXN010000110">
    <property type="protein sequence ID" value="MBE9040698.1"/>
    <property type="molecule type" value="Genomic_DNA"/>
</dbReference>
<organism evidence="2 3">
    <name type="scientific">Zarconia navalis LEGE 11467</name>
    <dbReference type="NCBI Taxonomy" id="1828826"/>
    <lineage>
        <taxon>Bacteria</taxon>
        <taxon>Bacillati</taxon>
        <taxon>Cyanobacteriota</taxon>
        <taxon>Cyanophyceae</taxon>
        <taxon>Oscillatoriophycideae</taxon>
        <taxon>Oscillatoriales</taxon>
        <taxon>Oscillatoriales incertae sedis</taxon>
        <taxon>Zarconia</taxon>
        <taxon>Zarconia navalis</taxon>
    </lineage>
</organism>
<comment type="caution">
    <text evidence="2">The sequence shown here is derived from an EMBL/GenBank/DDBJ whole genome shotgun (WGS) entry which is preliminary data.</text>
</comment>
<keyword evidence="3" id="KW-1185">Reference proteome</keyword>
<evidence type="ECO:0000313" key="3">
    <source>
        <dbReference type="Proteomes" id="UP000621799"/>
    </source>
</evidence>
<feature type="compositionally biased region" description="Polar residues" evidence="1">
    <location>
        <begin position="33"/>
        <end position="51"/>
    </location>
</feature>
<gene>
    <name evidence="2" type="ORF">IQ235_07885</name>
</gene>
<evidence type="ECO:0000256" key="1">
    <source>
        <dbReference type="SAM" id="MobiDB-lite"/>
    </source>
</evidence>
<proteinExistence type="predicted"/>
<dbReference type="Proteomes" id="UP000621799">
    <property type="component" value="Unassembled WGS sequence"/>
</dbReference>